<dbReference type="EMBL" id="CP019471">
    <property type="protein sequence ID" value="UQC75222.1"/>
    <property type="molecule type" value="Genomic_DNA"/>
</dbReference>
<protein>
    <submittedName>
        <fullName evidence="2">Uncharacterized protein</fullName>
    </submittedName>
</protein>
<keyword evidence="1" id="KW-1133">Transmembrane helix</keyword>
<feature type="transmembrane region" description="Helical" evidence="1">
    <location>
        <begin position="38"/>
        <end position="56"/>
    </location>
</feature>
<dbReference type="RefSeq" id="XP_049136868.1">
    <property type="nucleotide sequence ID" value="XM_049280911.1"/>
</dbReference>
<dbReference type="Proteomes" id="UP000830671">
    <property type="component" value="Chromosome 1"/>
</dbReference>
<accession>A0A9Q8SD93</accession>
<reference evidence="2" key="1">
    <citation type="journal article" date="2021" name="Mol. Plant Microbe Interact.">
        <title>Complete Genome Sequence of the Plant-Pathogenic Fungus Colletotrichum lupini.</title>
        <authorList>
            <person name="Baroncelli R."/>
            <person name="Pensec F."/>
            <person name="Da Lio D."/>
            <person name="Boufleur T."/>
            <person name="Vicente I."/>
            <person name="Sarrocco S."/>
            <person name="Picot A."/>
            <person name="Baraldi E."/>
            <person name="Sukno S."/>
            <person name="Thon M."/>
            <person name="Le Floch G."/>
        </authorList>
    </citation>
    <scope>NUCLEOTIDE SEQUENCE</scope>
    <source>
        <strain evidence="2">IMI 504893</strain>
    </source>
</reference>
<dbReference type="AlphaFoldDB" id="A0A9Q8SD93"/>
<keyword evidence="1" id="KW-0812">Transmembrane</keyword>
<gene>
    <name evidence="2" type="ORF">CLUP02_01875</name>
</gene>
<name>A0A9Q8SD93_9PEZI</name>
<sequence length="58" mass="6914">YFIINIPILVIVIKFVYYKRVDNKLKPTIFYFTPAKKLIFYIVSTIITLALYNYAFDA</sequence>
<keyword evidence="3" id="KW-1185">Reference proteome</keyword>
<feature type="non-terminal residue" evidence="2">
    <location>
        <position position="1"/>
    </location>
</feature>
<organism evidence="2 3">
    <name type="scientific">Colletotrichum lupini</name>
    <dbReference type="NCBI Taxonomy" id="145971"/>
    <lineage>
        <taxon>Eukaryota</taxon>
        <taxon>Fungi</taxon>
        <taxon>Dikarya</taxon>
        <taxon>Ascomycota</taxon>
        <taxon>Pezizomycotina</taxon>
        <taxon>Sordariomycetes</taxon>
        <taxon>Hypocreomycetidae</taxon>
        <taxon>Glomerellales</taxon>
        <taxon>Glomerellaceae</taxon>
        <taxon>Colletotrichum</taxon>
        <taxon>Colletotrichum acutatum species complex</taxon>
    </lineage>
</organism>
<proteinExistence type="predicted"/>
<evidence type="ECO:0000313" key="3">
    <source>
        <dbReference type="Proteomes" id="UP000830671"/>
    </source>
</evidence>
<dbReference type="GeneID" id="73335921"/>
<keyword evidence="1" id="KW-0472">Membrane</keyword>
<dbReference type="KEGG" id="clup:CLUP02_01875"/>
<evidence type="ECO:0000313" key="2">
    <source>
        <dbReference type="EMBL" id="UQC75222.1"/>
    </source>
</evidence>
<evidence type="ECO:0000256" key="1">
    <source>
        <dbReference type="SAM" id="Phobius"/>
    </source>
</evidence>